<dbReference type="AlphaFoldDB" id="A0A0F9E1G9"/>
<evidence type="ECO:0000313" key="2">
    <source>
        <dbReference type="EMBL" id="KKL59941.1"/>
    </source>
</evidence>
<evidence type="ECO:0000313" key="1">
    <source>
        <dbReference type="EMBL" id="KKL58588.1"/>
    </source>
</evidence>
<accession>A0A0F9E1G9</accession>
<comment type="caution">
    <text evidence="2">The sequence shown here is derived from an EMBL/GenBank/DDBJ whole genome shotgun (WGS) entry which is preliminary data.</text>
</comment>
<protein>
    <submittedName>
        <fullName evidence="2">Uncharacterized protein</fullName>
    </submittedName>
</protein>
<dbReference type="EMBL" id="LAZR01029767">
    <property type="protein sequence ID" value="KKL58588.1"/>
    <property type="molecule type" value="Genomic_DNA"/>
</dbReference>
<gene>
    <name evidence="2" type="ORF">LCGC14_2210240</name>
    <name evidence="1" type="ORF">LCGC14_2223820</name>
</gene>
<name>A0A0F9E1G9_9ZZZZ</name>
<dbReference type="EMBL" id="LAZR01029316">
    <property type="protein sequence ID" value="KKL59941.1"/>
    <property type="molecule type" value="Genomic_DNA"/>
</dbReference>
<sequence>MNVYLLTDVYGNSWGSIAADDEFEAVELLLDDVESRPDAYLGTPTKILVEPMH</sequence>
<reference evidence="2" key="1">
    <citation type="journal article" date="2015" name="Nature">
        <title>Complex archaea that bridge the gap between prokaryotes and eukaryotes.</title>
        <authorList>
            <person name="Spang A."/>
            <person name="Saw J.H."/>
            <person name="Jorgensen S.L."/>
            <person name="Zaremba-Niedzwiedzka K."/>
            <person name="Martijn J."/>
            <person name="Lind A.E."/>
            <person name="van Eijk R."/>
            <person name="Schleper C."/>
            <person name="Guy L."/>
            <person name="Ettema T.J."/>
        </authorList>
    </citation>
    <scope>NUCLEOTIDE SEQUENCE</scope>
</reference>
<organism evidence="2">
    <name type="scientific">marine sediment metagenome</name>
    <dbReference type="NCBI Taxonomy" id="412755"/>
    <lineage>
        <taxon>unclassified sequences</taxon>
        <taxon>metagenomes</taxon>
        <taxon>ecological metagenomes</taxon>
    </lineage>
</organism>
<proteinExistence type="predicted"/>